<comment type="caution">
    <text evidence="2">The sequence shown here is derived from an EMBL/GenBank/DDBJ whole genome shotgun (WGS) entry which is preliminary data.</text>
</comment>
<evidence type="ECO:0000313" key="3">
    <source>
        <dbReference type="Proteomes" id="UP000779508"/>
    </source>
</evidence>
<dbReference type="Pfam" id="PF00882">
    <property type="entry name" value="Zn_dep_PLPC"/>
    <property type="match status" value="1"/>
</dbReference>
<name>A0ABS6G4K9_9FIRM</name>
<dbReference type="EMBL" id="JAHLQK010000003">
    <property type="protein sequence ID" value="MBU5676622.1"/>
    <property type="molecule type" value="Genomic_DNA"/>
</dbReference>
<keyword evidence="3" id="KW-1185">Reference proteome</keyword>
<gene>
    <name evidence="2" type="ORF">KQI88_09345</name>
</gene>
<dbReference type="RefSeq" id="WP_216416594.1">
    <property type="nucleotide sequence ID" value="NZ_JAHLQK010000003.1"/>
</dbReference>
<accession>A0ABS6G4K9</accession>
<protein>
    <submittedName>
        <fullName evidence="2">Zinc dependent phospholipase C family protein</fullName>
    </submittedName>
</protein>
<dbReference type="InterPro" id="IPR001531">
    <property type="entry name" value="Zn_PLipaseC"/>
</dbReference>
<sequence length="243" mass="28858">MDKDIFETTYDYFLKTVFGIVNPVKKSIIKTQCNVHKFINIKALKILKNDKFTDEYNFFTSYIYDINEGTVWADQDFKSTNHFYNPYKKKGLYGRRSAMELGVDYYSKAIDLWAIGEFNKSLFYLGAALHIIQDMTIPQHANIRLLDSHKQYETFVKRTYRYVSEFQVNTGAYLLDSIENYIRFNARIALKVYKRFKHISEDEERYYRVARCGLPLSKRTTAGAMIMFYRDVFGFNHIKNKTH</sequence>
<evidence type="ECO:0000313" key="2">
    <source>
        <dbReference type="EMBL" id="MBU5676622.1"/>
    </source>
</evidence>
<proteinExistence type="predicted"/>
<dbReference type="PROSITE" id="PS51346">
    <property type="entry name" value="PROKAR_ZN_DEPEND_PLPC_2"/>
    <property type="match status" value="1"/>
</dbReference>
<feature type="domain" description="Zn-dependent PLC" evidence="1">
    <location>
        <begin position="23"/>
        <end position="239"/>
    </location>
</feature>
<dbReference type="CDD" id="cd11009">
    <property type="entry name" value="Zn_dep_PLPC"/>
    <property type="match status" value="1"/>
</dbReference>
<dbReference type="InterPro" id="IPR029002">
    <property type="entry name" value="PLPC/GPLD1"/>
</dbReference>
<evidence type="ECO:0000259" key="1">
    <source>
        <dbReference type="PROSITE" id="PS51346"/>
    </source>
</evidence>
<dbReference type="Proteomes" id="UP000779508">
    <property type="component" value="Unassembled WGS sequence"/>
</dbReference>
<dbReference type="SMART" id="SM00770">
    <property type="entry name" value="Zn_dep_PLPC"/>
    <property type="match status" value="1"/>
</dbReference>
<reference evidence="2 3" key="1">
    <citation type="submission" date="2021-06" db="EMBL/GenBank/DDBJ databases">
        <authorList>
            <person name="Sun Q."/>
            <person name="Li D."/>
        </authorList>
    </citation>
    <scope>NUCLEOTIDE SEQUENCE [LARGE SCALE GENOMIC DNA]</scope>
    <source>
        <strain evidence="2 3">MSJ-5</strain>
    </source>
</reference>
<organism evidence="2 3">
    <name type="scientific">Alkaliphilus flagellatus</name>
    <dbReference type="NCBI Taxonomy" id="2841507"/>
    <lineage>
        <taxon>Bacteria</taxon>
        <taxon>Bacillati</taxon>
        <taxon>Bacillota</taxon>
        <taxon>Clostridia</taxon>
        <taxon>Peptostreptococcales</taxon>
        <taxon>Natronincolaceae</taxon>
        <taxon>Alkaliphilus</taxon>
    </lineage>
</organism>